<dbReference type="KEGG" id="dli:dnl_48510"/>
<organism evidence="1 2">
    <name type="scientific">Desulfonema limicola</name>
    <dbReference type="NCBI Taxonomy" id="45656"/>
    <lineage>
        <taxon>Bacteria</taxon>
        <taxon>Pseudomonadati</taxon>
        <taxon>Thermodesulfobacteriota</taxon>
        <taxon>Desulfobacteria</taxon>
        <taxon>Desulfobacterales</taxon>
        <taxon>Desulfococcaceae</taxon>
        <taxon>Desulfonema</taxon>
    </lineage>
</organism>
<sequence length="79" mass="8968">MLMKNFNFPSVPVRNKNLTGSQVLFTKTDFLICTNSNKARIDKPSKSSYNILIIKKRLVITVKMEIFINNTSFSPQGKG</sequence>
<gene>
    <name evidence="1" type="ORF">dnl_48510</name>
</gene>
<accession>A0A975BBV1</accession>
<keyword evidence="2" id="KW-1185">Reference proteome</keyword>
<reference evidence="1" key="1">
    <citation type="journal article" date="2021" name="Microb. Physiol.">
        <title>Proteogenomic Insights into the Physiology of Marine, Sulfate-Reducing, Filamentous Desulfonema limicola and Desulfonema magnum.</title>
        <authorList>
            <person name="Schnaars V."/>
            <person name="Wohlbrand L."/>
            <person name="Scheve S."/>
            <person name="Hinrichs C."/>
            <person name="Reinhardt R."/>
            <person name="Rabus R."/>
        </authorList>
    </citation>
    <scope>NUCLEOTIDE SEQUENCE</scope>
    <source>
        <strain evidence="1">5ac10</strain>
    </source>
</reference>
<proteinExistence type="predicted"/>
<name>A0A975BBV1_9BACT</name>
<protein>
    <submittedName>
        <fullName evidence="1">Uncharacterized protein</fullName>
    </submittedName>
</protein>
<dbReference type="Proteomes" id="UP000663720">
    <property type="component" value="Chromosome"/>
</dbReference>
<dbReference type="AlphaFoldDB" id="A0A975BBV1"/>
<dbReference type="EMBL" id="CP061799">
    <property type="protein sequence ID" value="QTA82476.1"/>
    <property type="molecule type" value="Genomic_DNA"/>
</dbReference>
<evidence type="ECO:0000313" key="2">
    <source>
        <dbReference type="Proteomes" id="UP000663720"/>
    </source>
</evidence>
<evidence type="ECO:0000313" key="1">
    <source>
        <dbReference type="EMBL" id="QTA82476.1"/>
    </source>
</evidence>